<dbReference type="STRING" id="1874317.BKP64_12250"/>
<dbReference type="EMBL" id="CP017715">
    <property type="protein sequence ID" value="AOY88878.1"/>
    <property type="molecule type" value="Genomic_DNA"/>
</dbReference>
<dbReference type="Gene3D" id="3.30.700.10">
    <property type="entry name" value="Glycoprotein, Type 4 Pilin"/>
    <property type="match status" value="1"/>
</dbReference>
<dbReference type="AlphaFoldDB" id="A0A1D9GML7"/>
<dbReference type="PROSITE" id="PS00409">
    <property type="entry name" value="PROKAR_NTER_METHYL"/>
    <property type="match status" value="1"/>
</dbReference>
<organism evidence="2 3">
    <name type="scientific">Marinobacter salinus</name>
    <dbReference type="NCBI Taxonomy" id="1874317"/>
    <lineage>
        <taxon>Bacteria</taxon>
        <taxon>Pseudomonadati</taxon>
        <taxon>Pseudomonadota</taxon>
        <taxon>Gammaproteobacteria</taxon>
        <taxon>Pseudomonadales</taxon>
        <taxon>Marinobacteraceae</taxon>
        <taxon>Marinobacter</taxon>
    </lineage>
</organism>
<sequence>MQYRKIQKQQGFTLIELVVVIAILAILAAFALPRFAQLSEQAHQSSIRATAGALAAGVALTKTQWVSNGFTAATTDVQGFGNDDVDVSADGWPTATNNVTNANMTVARCQQVWAGILQSNAPTISGANPDYSVTVQADADGDPGDDCVFTYQLDGQNSTIDYDADTGEITTTIN</sequence>
<keyword evidence="1" id="KW-1133">Transmembrane helix</keyword>
<evidence type="ECO:0000313" key="3">
    <source>
        <dbReference type="Proteomes" id="UP000177445"/>
    </source>
</evidence>
<dbReference type="KEGG" id="msq:BKP64_12250"/>
<dbReference type="RefSeq" id="WP_070970441.1">
    <property type="nucleotide sequence ID" value="NZ_CP017715.1"/>
</dbReference>
<name>A0A1D9GML7_9GAMM</name>
<dbReference type="OrthoDB" id="6118991at2"/>
<dbReference type="SUPFAM" id="SSF54523">
    <property type="entry name" value="Pili subunits"/>
    <property type="match status" value="1"/>
</dbReference>
<evidence type="ECO:0000313" key="2">
    <source>
        <dbReference type="EMBL" id="AOY88878.1"/>
    </source>
</evidence>
<dbReference type="InterPro" id="IPR012902">
    <property type="entry name" value="N_methyl_site"/>
</dbReference>
<dbReference type="NCBIfam" id="TIGR02532">
    <property type="entry name" value="IV_pilin_GFxxxE"/>
    <property type="match status" value="1"/>
</dbReference>
<dbReference type="Proteomes" id="UP000177445">
    <property type="component" value="Chromosome"/>
</dbReference>
<accession>A0A1D9GML7</accession>
<dbReference type="Pfam" id="PF07963">
    <property type="entry name" value="N_methyl"/>
    <property type="match status" value="1"/>
</dbReference>
<proteinExistence type="predicted"/>
<dbReference type="PANTHER" id="PTHR30093">
    <property type="entry name" value="GENERAL SECRETION PATHWAY PROTEIN G"/>
    <property type="match status" value="1"/>
</dbReference>
<reference evidence="2 3" key="1">
    <citation type="submission" date="2016-10" db="EMBL/GenBank/DDBJ databases">
        <title>Marinobacter salinus sp. nov., a moderately halophilic bacterium isolated from a tidal flat environment.</title>
        <authorList>
            <person name="Park S.-J."/>
        </authorList>
    </citation>
    <scope>NUCLEOTIDE SEQUENCE [LARGE SCALE GENOMIC DNA]</scope>
    <source>
        <strain evidence="2 3">Hb8</strain>
    </source>
</reference>
<keyword evidence="1" id="KW-0812">Transmembrane</keyword>
<protein>
    <submittedName>
        <fullName evidence="2">Pilin</fullName>
    </submittedName>
</protein>
<gene>
    <name evidence="2" type="ORF">BKP64_12250</name>
</gene>
<keyword evidence="3" id="KW-1185">Reference proteome</keyword>
<keyword evidence="1" id="KW-0472">Membrane</keyword>
<evidence type="ECO:0000256" key="1">
    <source>
        <dbReference type="SAM" id="Phobius"/>
    </source>
</evidence>
<dbReference type="InterPro" id="IPR045584">
    <property type="entry name" value="Pilin-like"/>
</dbReference>
<dbReference type="PANTHER" id="PTHR30093:SF46">
    <property type="entry name" value="MSHA MINOR PILIN PROTEIN MSHB"/>
    <property type="match status" value="1"/>
</dbReference>
<feature type="transmembrane region" description="Helical" evidence="1">
    <location>
        <begin position="12"/>
        <end position="32"/>
    </location>
</feature>